<dbReference type="GO" id="GO:0016052">
    <property type="term" value="P:carbohydrate catabolic process"/>
    <property type="evidence" value="ECO:0007669"/>
    <property type="project" value="InterPro"/>
</dbReference>
<feature type="domain" description="Asl1-like glycosyl hydrolase catalytic" evidence="3">
    <location>
        <begin position="561"/>
        <end position="712"/>
    </location>
</feature>
<dbReference type="OrthoDB" id="9815425at2"/>
<feature type="signal peptide" evidence="1">
    <location>
        <begin position="1"/>
        <end position="28"/>
    </location>
</feature>
<organism evidence="4 5">
    <name type="scientific">Paenibacillus whitsoniae</name>
    <dbReference type="NCBI Taxonomy" id="2496558"/>
    <lineage>
        <taxon>Bacteria</taxon>
        <taxon>Bacillati</taxon>
        <taxon>Bacillota</taxon>
        <taxon>Bacilli</taxon>
        <taxon>Bacillales</taxon>
        <taxon>Paenibacillaceae</taxon>
        <taxon>Paenibacillus</taxon>
    </lineage>
</organism>
<dbReference type="GO" id="GO:0030246">
    <property type="term" value="F:carbohydrate binding"/>
    <property type="evidence" value="ECO:0007669"/>
    <property type="project" value="InterPro"/>
</dbReference>
<evidence type="ECO:0000259" key="2">
    <source>
        <dbReference type="Pfam" id="PF06452"/>
    </source>
</evidence>
<dbReference type="RefSeq" id="WP_126143893.1">
    <property type="nucleotide sequence ID" value="NZ_RXHU01000082.1"/>
</dbReference>
<reference evidence="4 5" key="1">
    <citation type="submission" date="2018-12" db="EMBL/GenBank/DDBJ databases">
        <title>Bacillus ochoae sp. nov., Paenibacillus whitsoniae sp. nov., Paenibacillus spiritus sp. nov. Isolated from the Mars Exploration Rover during spacecraft assembly.</title>
        <authorList>
            <person name="Seuylemezian A."/>
            <person name="Vaishampayan P."/>
        </authorList>
    </citation>
    <scope>NUCLEOTIDE SEQUENCE [LARGE SCALE GENOMIC DNA]</scope>
    <source>
        <strain evidence="4 5">MER 54</strain>
    </source>
</reference>
<dbReference type="InterPro" id="IPR017853">
    <property type="entry name" value="GH"/>
</dbReference>
<protein>
    <recommendedName>
        <fullName evidence="6">Carbohydrate-binding domain-containing protein</fullName>
    </recommendedName>
</protein>
<feature type="domain" description="Carbohydrate-binding" evidence="2">
    <location>
        <begin position="956"/>
        <end position="1153"/>
    </location>
</feature>
<dbReference type="PANTHER" id="PTHR12631">
    <property type="entry name" value="ALPHA-L-IDURONIDASE"/>
    <property type="match status" value="1"/>
</dbReference>
<accession>A0A3S0A0Z1</accession>
<evidence type="ECO:0000256" key="1">
    <source>
        <dbReference type="SAM" id="SignalP"/>
    </source>
</evidence>
<evidence type="ECO:0000313" key="5">
    <source>
        <dbReference type="Proteomes" id="UP000276128"/>
    </source>
</evidence>
<gene>
    <name evidence="4" type="ORF">EJQ19_24615</name>
</gene>
<sequence length="1156" mass="123177">MRRGKRKWLMAALVMALIVSLCVPGDLAGRAHAEEAANLLANGGFESGTWPLKTGTMLDTATKHSGNQSASMSGTASSQYLGSGLIPVQASAVYDLTAWIKTAGISTTDAASINVLMIGNSNNSLGWYSGAMKLIRTGGDQDWTKFKVELSAFTSGTAYIRVYVRLDANVSGTVWFDDLAVQTSGNTLANGGFESGLWAMKKGAIWADTAVRHSGNTSAGITGGTEGQYLGSVLIPVQDDDVYDLSAWIKTTGVSSNDGASVNVLLADADMNSLGWYNNAMKLMGTGGTQDWTQYSAELDHLLPGTAYLRIYVRLDANVSGTVWFDDLALKLKELVIGTDGPVGNIVTADNLASLDLTMKNNAAQDKDVHVTYSLKGADSKVFPGGSFDAHVTAGSTYRSSVNLSALNRFGLYTLSVAAQEAGKSALTEAFTFSLVDSPADPVTDNSFGTALHLMGKTDANLVDTYLTQVADTGIKWIRDDARWEKAETTAGQIGIPASWDLFVDTAISKGLHPILIIDYGNPLYDGGKAPYTDEGIAAYANYAGKLAEHFVGKVDHFEIWNEWNIGGGNPDRLSPEAYAKVLKAAYAAIKAANPNAFVISCATSGADAEWIGRVLAAGGYGYMDAVSIHPYTYPVNPDDGGFAASLAAIHNLFAAYGPAKPVWVTEIGWPTSEVLDRGVSERTSGAYAARVYTLALSSGIAEKVFWYDFKNDNKPETSLEGHFGLVRGDHESVPWSAKENYIAYRAAVSRLSGASYVQSYAPGDRVQAYQFHRSHDGKDVIVAWSQGDSKQLLMQLGASTATAYDLFGNRTALSAGTDGTIMLPVSEEPVYVEGNFAPVISVKDPYSLDVYPQLTTSPEGDQWAAEIRIRNQLDIAQSGTVQISGSGPWENGSVAQPFTVMPNSTTTVTYLFTGEPEAVLYDLNILTILDNGADTVVKRKLSFMAAEQTDQPPVIDGMMSAGEWAGARPIAIDQAFQSHIADWGGTNDLSATGYLQWDADNLYLAVSVQDNIHAQSGTGSDIWKGDGIQFAIDPGRKLGSSTLGYNEMGLALNADASNVILWRWKTPAGAGGLNSVQRAVYRDASSSTTVYEMAIPWTALLPAGIAPTAGADFGFSLLINDNDGSGRRGWMAYMGGIGESKDPKAFGDLLLVVPE</sequence>
<feature type="chain" id="PRO_5038640230" description="Carbohydrate-binding domain-containing protein" evidence="1">
    <location>
        <begin position="29"/>
        <end position="1156"/>
    </location>
</feature>
<dbReference type="SUPFAM" id="SSF49344">
    <property type="entry name" value="CBD9-like"/>
    <property type="match status" value="1"/>
</dbReference>
<evidence type="ECO:0008006" key="6">
    <source>
        <dbReference type="Google" id="ProtNLM"/>
    </source>
</evidence>
<dbReference type="InterPro" id="IPR024655">
    <property type="entry name" value="Asl1_glyco_hydro_catalytic"/>
</dbReference>
<dbReference type="EMBL" id="RXHU01000082">
    <property type="protein sequence ID" value="RTE05421.1"/>
    <property type="molecule type" value="Genomic_DNA"/>
</dbReference>
<dbReference type="Gene3D" id="2.60.40.1190">
    <property type="match status" value="1"/>
</dbReference>
<dbReference type="PANTHER" id="PTHR12631:SF10">
    <property type="entry name" value="BETA-XYLOSIDASE-LIKE PROTEIN-RELATED"/>
    <property type="match status" value="1"/>
</dbReference>
<comment type="caution">
    <text evidence="4">The sequence shown here is derived from an EMBL/GenBank/DDBJ whole genome shotgun (WGS) entry which is preliminary data.</text>
</comment>
<dbReference type="Proteomes" id="UP000276128">
    <property type="component" value="Unassembled WGS sequence"/>
</dbReference>
<dbReference type="GO" id="GO:0004553">
    <property type="term" value="F:hydrolase activity, hydrolyzing O-glycosyl compounds"/>
    <property type="evidence" value="ECO:0007669"/>
    <property type="project" value="InterPro"/>
</dbReference>
<proteinExistence type="predicted"/>
<dbReference type="InterPro" id="IPR051923">
    <property type="entry name" value="Glycosyl_Hydrolase_39"/>
</dbReference>
<keyword evidence="1" id="KW-0732">Signal</keyword>
<dbReference type="Gene3D" id="2.60.120.260">
    <property type="entry name" value="Galactose-binding domain-like"/>
    <property type="match status" value="2"/>
</dbReference>
<dbReference type="SUPFAM" id="SSF49785">
    <property type="entry name" value="Galactose-binding domain-like"/>
    <property type="match status" value="2"/>
</dbReference>
<keyword evidence="5" id="KW-1185">Reference proteome</keyword>
<evidence type="ECO:0000313" key="4">
    <source>
        <dbReference type="EMBL" id="RTE05421.1"/>
    </source>
</evidence>
<evidence type="ECO:0000259" key="3">
    <source>
        <dbReference type="Pfam" id="PF11790"/>
    </source>
</evidence>
<dbReference type="InterPro" id="IPR008979">
    <property type="entry name" value="Galactose-bd-like_sf"/>
</dbReference>
<dbReference type="CDD" id="cd09621">
    <property type="entry name" value="CBM9_like_5"/>
    <property type="match status" value="1"/>
</dbReference>
<dbReference type="Pfam" id="PF06452">
    <property type="entry name" value="CBM9_1"/>
    <property type="match status" value="1"/>
</dbReference>
<dbReference type="SUPFAM" id="SSF51445">
    <property type="entry name" value="(Trans)glycosidases"/>
    <property type="match status" value="1"/>
</dbReference>
<dbReference type="Pfam" id="PF11790">
    <property type="entry name" value="Glyco_hydro_cc"/>
    <property type="match status" value="1"/>
</dbReference>
<dbReference type="AlphaFoldDB" id="A0A3S0A0Z1"/>
<dbReference type="Gene3D" id="3.20.20.80">
    <property type="entry name" value="Glycosidases"/>
    <property type="match status" value="1"/>
</dbReference>
<dbReference type="InterPro" id="IPR010502">
    <property type="entry name" value="Carb-bd_dom_fam9"/>
</dbReference>
<name>A0A3S0A0Z1_9BACL</name>